<organism evidence="3 4">
    <name type="scientific">Coniella lustricola</name>
    <dbReference type="NCBI Taxonomy" id="2025994"/>
    <lineage>
        <taxon>Eukaryota</taxon>
        <taxon>Fungi</taxon>
        <taxon>Dikarya</taxon>
        <taxon>Ascomycota</taxon>
        <taxon>Pezizomycotina</taxon>
        <taxon>Sordariomycetes</taxon>
        <taxon>Sordariomycetidae</taxon>
        <taxon>Diaporthales</taxon>
        <taxon>Schizoparmaceae</taxon>
        <taxon>Coniella</taxon>
    </lineage>
</organism>
<evidence type="ECO:0000313" key="4">
    <source>
        <dbReference type="Proteomes" id="UP000241462"/>
    </source>
</evidence>
<proteinExistence type="predicted"/>
<dbReference type="InParanoid" id="A0A2T3A9Z2"/>
<evidence type="ECO:0000256" key="1">
    <source>
        <dbReference type="SAM" id="MobiDB-lite"/>
    </source>
</evidence>
<name>A0A2T3A9Z2_9PEZI</name>
<dbReference type="Pfam" id="PF13298">
    <property type="entry name" value="LigD_N"/>
    <property type="match status" value="1"/>
</dbReference>
<dbReference type="InterPro" id="IPR014144">
    <property type="entry name" value="LigD_PE_domain"/>
</dbReference>
<evidence type="ECO:0000313" key="3">
    <source>
        <dbReference type="EMBL" id="PSR87431.1"/>
    </source>
</evidence>
<dbReference type="PANTHER" id="PTHR39465">
    <property type="entry name" value="DNA LIGASE D, 3'-PHOSPHOESTERASE DOMAIN"/>
    <property type="match status" value="1"/>
</dbReference>
<protein>
    <submittedName>
        <fullName evidence="3">DNA polymerase ligase-domain-containing protein</fullName>
    </submittedName>
</protein>
<evidence type="ECO:0000259" key="2">
    <source>
        <dbReference type="Pfam" id="PF13298"/>
    </source>
</evidence>
<keyword evidence="4" id="KW-1185">Reference proteome</keyword>
<dbReference type="Proteomes" id="UP000241462">
    <property type="component" value="Unassembled WGS sequence"/>
</dbReference>
<sequence>MNVETKNLSLELNTGPLNKRRNLQWRISPPPLRDPKRRRTARAQGAAAISPTSAQVESAQIRIDNHLAYFSQLLTNNTKTPYPPKHPRLTIPDYQSLYQQSEGSAHGAHFVVTQHDHPVAGTHYDLRLQINETSSCSWAIMYGLPGNPNSLGRSGISGGRAGAGILRNATETRVHCLWNHLIETGTRETGSLMVWDMGRYEVLEPRNNDETRRRRRTRRGQVSSSTEGDDDEGAEQIGGSATMEKETQQQKLARAFKSRKIRLKLHGVRLPPVYVVNLRLTQEEDAAARAKAANPNTAKLRRRRRAGQPGSVTRKVFDTDSSSGDDKERSSYREKNVQRTTVAVDDEAQKRADQEIRQTNAYTGANNSIGSVHQRKWFLSLDREACGFIKSLDSGRVWWQRKDDTENETLKEADEQNGRLKWPFYVRGPEHERSLVTGRLGDEILEDEGVTDFVRRKGWRPILS</sequence>
<accession>A0A2T3A9Z2</accession>
<dbReference type="AlphaFoldDB" id="A0A2T3A9Z2"/>
<feature type="compositionally biased region" description="Low complexity" evidence="1">
    <location>
        <begin position="289"/>
        <end position="298"/>
    </location>
</feature>
<feature type="region of interest" description="Disordered" evidence="1">
    <location>
        <begin position="287"/>
        <end position="340"/>
    </location>
</feature>
<feature type="domain" description="DNA ligase D 3'-phosphoesterase" evidence="2">
    <location>
        <begin position="114"/>
        <end position="276"/>
    </location>
</feature>
<feature type="region of interest" description="Disordered" evidence="1">
    <location>
        <begin position="208"/>
        <end position="251"/>
    </location>
</feature>
<gene>
    <name evidence="3" type="ORF">BD289DRAFT_460497</name>
</gene>
<dbReference type="PANTHER" id="PTHR39465:SF1">
    <property type="entry name" value="DNA LIGASE D 3'-PHOSPHOESTERASE DOMAIN-CONTAINING PROTEIN"/>
    <property type="match status" value="1"/>
</dbReference>
<dbReference type="OrthoDB" id="2588098at2759"/>
<dbReference type="EMBL" id="KZ678429">
    <property type="protein sequence ID" value="PSR87431.1"/>
    <property type="molecule type" value="Genomic_DNA"/>
</dbReference>
<feature type="region of interest" description="Disordered" evidence="1">
    <location>
        <begin position="26"/>
        <end position="51"/>
    </location>
</feature>
<keyword evidence="3" id="KW-0436">Ligase</keyword>
<feature type="compositionally biased region" description="Basic and acidic residues" evidence="1">
    <location>
        <begin position="324"/>
        <end position="337"/>
    </location>
</feature>
<reference evidence="3 4" key="1">
    <citation type="journal article" date="2018" name="Mycol. Prog.">
        <title>Coniella lustricola, a new species from submerged detritus.</title>
        <authorList>
            <person name="Raudabaugh D.B."/>
            <person name="Iturriaga T."/>
            <person name="Carver A."/>
            <person name="Mondo S."/>
            <person name="Pangilinan J."/>
            <person name="Lipzen A."/>
            <person name="He G."/>
            <person name="Amirebrahimi M."/>
            <person name="Grigoriev I.V."/>
            <person name="Miller A.N."/>
        </authorList>
    </citation>
    <scope>NUCLEOTIDE SEQUENCE [LARGE SCALE GENOMIC DNA]</scope>
    <source>
        <strain evidence="3 4">B22-T-1</strain>
    </source>
</reference>
<dbReference type="GO" id="GO:0016874">
    <property type="term" value="F:ligase activity"/>
    <property type="evidence" value="ECO:0007669"/>
    <property type="project" value="UniProtKB-KW"/>
</dbReference>